<dbReference type="GO" id="GO:0005789">
    <property type="term" value="C:endoplasmic reticulum membrane"/>
    <property type="evidence" value="ECO:0007669"/>
    <property type="project" value="TreeGrafter"/>
</dbReference>
<feature type="transmembrane region" description="Helical" evidence="7">
    <location>
        <begin position="318"/>
        <end position="335"/>
    </location>
</feature>
<dbReference type="NCBIfam" id="TIGR00803">
    <property type="entry name" value="nst"/>
    <property type="match status" value="1"/>
</dbReference>
<keyword evidence="5 7" id="KW-1133">Transmembrane helix</keyword>
<dbReference type="PANTHER" id="PTHR10778:SF4">
    <property type="entry name" value="NUCLEOTIDE SUGAR TRANSPORTER SLC35B4"/>
    <property type="match status" value="1"/>
</dbReference>
<evidence type="ECO:0000256" key="3">
    <source>
        <dbReference type="ARBA" id="ARBA00022597"/>
    </source>
</evidence>
<feature type="transmembrane region" description="Helical" evidence="7">
    <location>
        <begin position="208"/>
        <end position="227"/>
    </location>
</feature>
<reference evidence="8 9" key="1">
    <citation type="submission" date="2016-08" db="EMBL/GenBank/DDBJ databases">
        <title>A Parts List for Fungal Cellulosomes Revealed by Comparative Genomics.</title>
        <authorList>
            <consortium name="DOE Joint Genome Institute"/>
            <person name="Haitjema C.H."/>
            <person name="Gilmore S.P."/>
            <person name="Henske J.K."/>
            <person name="Solomon K.V."/>
            <person name="De Groot R."/>
            <person name="Kuo A."/>
            <person name="Mondo S.J."/>
            <person name="Salamov A.A."/>
            <person name="Labutti K."/>
            <person name="Zhao Z."/>
            <person name="Chiniquy J."/>
            <person name="Barry K."/>
            <person name="Brewer H.M."/>
            <person name="Purvine S.O."/>
            <person name="Wright A.T."/>
            <person name="Boxma B."/>
            <person name="Van Alen T."/>
            <person name="Hackstein J.H."/>
            <person name="Baker S.E."/>
            <person name="Grigoriev I.V."/>
            <person name="O'Malley M.A."/>
        </authorList>
    </citation>
    <scope>NUCLEOTIDE SEQUENCE [LARGE SCALE GENOMIC DNA]</scope>
    <source>
        <strain evidence="8 9">S4</strain>
    </source>
</reference>
<organism evidence="8 9">
    <name type="scientific">Anaeromyces robustus</name>
    <dbReference type="NCBI Taxonomy" id="1754192"/>
    <lineage>
        <taxon>Eukaryota</taxon>
        <taxon>Fungi</taxon>
        <taxon>Fungi incertae sedis</taxon>
        <taxon>Chytridiomycota</taxon>
        <taxon>Chytridiomycota incertae sedis</taxon>
        <taxon>Neocallimastigomycetes</taxon>
        <taxon>Neocallimastigales</taxon>
        <taxon>Neocallimastigaceae</taxon>
        <taxon>Anaeromyces</taxon>
    </lineage>
</organism>
<keyword evidence="6 7" id="KW-0472">Membrane</keyword>
<dbReference type="GO" id="GO:0000139">
    <property type="term" value="C:Golgi membrane"/>
    <property type="evidence" value="ECO:0007669"/>
    <property type="project" value="TreeGrafter"/>
</dbReference>
<dbReference type="GO" id="GO:0005464">
    <property type="term" value="F:UDP-xylose transmembrane transporter activity"/>
    <property type="evidence" value="ECO:0007669"/>
    <property type="project" value="TreeGrafter"/>
</dbReference>
<dbReference type="OrthoDB" id="999962at2759"/>
<dbReference type="PROSITE" id="PS51257">
    <property type="entry name" value="PROKAR_LIPOPROTEIN"/>
    <property type="match status" value="1"/>
</dbReference>
<gene>
    <name evidence="8" type="ORF">BCR32DRAFT_219143</name>
</gene>
<evidence type="ECO:0000313" key="8">
    <source>
        <dbReference type="EMBL" id="ORX82777.1"/>
    </source>
</evidence>
<dbReference type="InterPro" id="IPR037185">
    <property type="entry name" value="EmrE-like"/>
</dbReference>
<keyword evidence="9" id="KW-1185">Reference proteome</keyword>
<dbReference type="STRING" id="1754192.A0A1Y1XAN4"/>
<dbReference type="Proteomes" id="UP000193944">
    <property type="component" value="Unassembled WGS sequence"/>
</dbReference>
<keyword evidence="3" id="KW-0762">Sugar transport</keyword>
<evidence type="ECO:0000256" key="6">
    <source>
        <dbReference type="ARBA" id="ARBA00023136"/>
    </source>
</evidence>
<comment type="subcellular location">
    <subcellularLocation>
        <location evidence="1">Endomembrane system</location>
        <topology evidence="1">Multi-pass membrane protein</topology>
    </subcellularLocation>
</comment>
<keyword evidence="2" id="KW-0813">Transport</keyword>
<dbReference type="SUPFAM" id="SSF103481">
    <property type="entry name" value="Multidrug resistance efflux transporter EmrE"/>
    <property type="match status" value="1"/>
</dbReference>
<evidence type="ECO:0000256" key="7">
    <source>
        <dbReference type="SAM" id="Phobius"/>
    </source>
</evidence>
<keyword evidence="4 7" id="KW-0812">Transmembrane</keyword>
<feature type="transmembrane region" description="Helical" evidence="7">
    <location>
        <begin position="12"/>
        <end position="31"/>
    </location>
</feature>
<accession>A0A1Y1XAN4</accession>
<reference evidence="8 9" key="2">
    <citation type="submission" date="2016-08" db="EMBL/GenBank/DDBJ databases">
        <title>Pervasive Adenine N6-methylation of Active Genes in Fungi.</title>
        <authorList>
            <consortium name="DOE Joint Genome Institute"/>
            <person name="Mondo S.J."/>
            <person name="Dannebaum R.O."/>
            <person name="Kuo R.C."/>
            <person name="Labutti K."/>
            <person name="Haridas S."/>
            <person name="Kuo A."/>
            <person name="Salamov A."/>
            <person name="Ahrendt S.R."/>
            <person name="Lipzen A."/>
            <person name="Sullivan W."/>
            <person name="Andreopoulos W.B."/>
            <person name="Clum A."/>
            <person name="Lindquist E."/>
            <person name="Daum C."/>
            <person name="Ramamoorthy G.K."/>
            <person name="Gryganskyi A."/>
            <person name="Culley D."/>
            <person name="Magnuson J.K."/>
            <person name="James T.Y."/>
            <person name="O'Malley M.A."/>
            <person name="Stajich J.E."/>
            <person name="Spatafora J.W."/>
            <person name="Visel A."/>
            <person name="Grigoriev I.V."/>
        </authorList>
    </citation>
    <scope>NUCLEOTIDE SEQUENCE [LARGE SCALE GENOMIC DNA]</scope>
    <source>
        <strain evidence="8 9">S4</strain>
    </source>
</reference>
<comment type="caution">
    <text evidence="8">The sequence shown here is derived from an EMBL/GenBank/DDBJ whole genome shotgun (WGS) entry which is preliminary data.</text>
</comment>
<evidence type="ECO:0000313" key="9">
    <source>
        <dbReference type="Proteomes" id="UP000193944"/>
    </source>
</evidence>
<dbReference type="InterPro" id="IPR013657">
    <property type="entry name" value="SCL35B1-4/HUT1"/>
</dbReference>
<sequence>MKMPVYNELIIGLYLVFGGCCLNVITLESILKIQNKCGRLITLIQFIFIASEGLIRNIQFHNPIKEKTFPISLKPRKAPLHKWILMVILFFVSSVLNNLVFEYHISIPIHIIFRSGSIIVNMLMSWLILKRRYSLQQILAIFIVTVGLIITTLSSAKDQGKLETHTETNLKEWITGIAILIISSFTGALMGIYQEYMFKKYPNTWKECLFYNHLLSIPIFFIFLPQLKEQWQLFQTSPKNRIGYYLPIPFLPPYISNIKIQGVWLLVIANIITQYICVSGVQKLSSICTSVTLNLILNIRKFVSLLISVIFFNNPFSLLSWFGSIFVFLGVVWYVKASDIVKKKAKEDEKKTN</sequence>
<name>A0A1Y1XAN4_9FUNG</name>
<dbReference type="GO" id="GO:0005462">
    <property type="term" value="F:UDP-N-acetylglucosamine transmembrane transporter activity"/>
    <property type="evidence" value="ECO:0007669"/>
    <property type="project" value="TreeGrafter"/>
</dbReference>
<proteinExistence type="predicted"/>
<evidence type="ECO:0000256" key="1">
    <source>
        <dbReference type="ARBA" id="ARBA00004127"/>
    </source>
</evidence>
<feature type="transmembrane region" description="Helical" evidence="7">
    <location>
        <begin position="262"/>
        <end position="281"/>
    </location>
</feature>
<feature type="transmembrane region" description="Helical" evidence="7">
    <location>
        <begin position="293"/>
        <end position="312"/>
    </location>
</feature>
<evidence type="ECO:0000256" key="2">
    <source>
        <dbReference type="ARBA" id="ARBA00022448"/>
    </source>
</evidence>
<dbReference type="PANTHER" id="PTHR10778">
    <property type="entry name" value="SOLUTE CARRIER FAMILY 35 MEMBER B"/>
    <property type="match status" value="1"/>
</dbReference>
<protein>
    <submittedName>
        <fullName evidence="8">UDP-galactose transporter-like protein</fullName>
    </submittedName>
</protein>
<dbReference type="EMBL" id="MCFG01000087">
    <property type="protein sequence ID" value="ORX82777.1"/>
    <property type="molecule type" value="Genomic_DNA"/>
</dbReference>
<dbReference type="AlphaFoldDB" id="A0A1Y1XAN4"/>
<feature type="transmembrane region" description="Helical" evidence="7">
    <location>
        <begin position="173"/>
        <end position="196"/>
    </location>
</feature>
<dbReference type="Gene3D" id="1.10.3730.20">
    <property type="match status" value="1"/>
</dbReference>
<evidence type="ECO:0000256" key="4">
    <source>
        <dbReference type="ARBA" id="ARBA00022692"/>
    </source>
</evidence>
<dbReference type="Pfam" id="PF08449">
    <property type="entry name" value="UAA"/>
    <property type="match status" value="1"/>
</dbReference>
<feature type="transmembrane region" description="Helical" evidence="7">
    <location>
        <begin position="135"/>
        <end position="153"/>
    </location>
</feature>
<feature type="transmembrane region" description="Helical" evidence="7">
    <location>
        <begin position="83"/>
        <end position="101"/>
    </location>
</feature>
<feature type="transmembrane region" description="Helical" evidence="7">
    <location>
        <begin position="107"/>
        <end position="128"/>
    </location>
</feature>
<evidence type="ECO:0000256" key="5">
    <source>
        <dbReference type="ARBA" id="ARBA00022989"/>
    </source>
</evidence>